<dbReference type="PANTHER" id="PTHR40076:SF1">
    <property type="entry name" value="MEMBRANE PROTEIN"/>
    <property type="match status" value="1"/>
</dbReference>
<evidence type="ECO:0000256" key="1">
    <source>
        <dbReference type="SAM" id="Phobius"/>
    </source>
</evidence>
<keyword evidence="1" id="KW-1133">Transmembrane helix</keyword>
<proteinExistence type="predicted"/>
<evidence type="ECO:0000313" key="2">
    <source>
        <dbReference type="EMBL" id="VAW93809.1"/>
    </source>
</evidence>
<keyword evidence="1" id="KW-0472">Membrane</keyword>
<reference evidence="2" key="1">
    <citation type="submission" date="2018-06" db="EMBL/GenBank/DDBJ databases">
        <authorList>
            <person name="Zhirakovskaya E."/>
        </authorList>
    </citation>
    <scope>NUCLEOTIDE SEQUENCE</scope>
</reference>
<feature type="transmembrane region" description="Helical" evidence="1">
    <location>
        <begin position="87"/>
        <end position="113"/>
    </location>
</feature>
<dbReference type="PANTHER" id="PTHR40076">
    <property type="entry name" value="MEMBRANE PROTEIN-RELATED"/>
    <property type="match status" value="1"/>
</dbReference>
<dbReference type="InterPro" id="IPR010380">
    <property type="entry name" value="DUF975"/>
</dbReference>
<keyword evidence="1" id="KW-0812">Transmembrane</keyword>
<feature type="transmembrane region" description="Helical" evidence="1">
    <location>
        <begin position="134"/>
        <end position="153"/>
    </location>
</feature>
<name>A0A3B1A6J2_9ZZZZ</name>
<feature type="transmembrane region" description="Helical" evidence="1">
    <location>
        <begin position="159"/>
        <end position="177"/>
    </location>
</feature>
<organism evidence="2">
    <name type="scientific">hydrothermal vent metagenome</name>
    <dbReference type="NCBI Taxonomy" id="652676"/>
    <lineage>
        <taxon>unclassified sequences</taxon>
        <taxon>metagenomes</taxon>
        <taxon>ecological metagenomes</taxon>
    </lineage>
</organism>
<feature type="transmembrane region" description="Helical" evidence="1">
    <location>
        <begin position="198"/>
        <end position="231"/>
    </location>
</feature>
<evidence type="ECO:0008006" key="3">
    <source>
        <dbReference type="Google" id="ProtNLM"/>
    </source>
</evidence>
<accession>A0A3B1A6J2</accession>
<feature type="transmembrane region" description="Helical" evidence="1">
    <location>
        <begin position="51"/>
        <end position="75"/>
    </location>
</feature>
<sequence>MPDMVNNQPAPDNAGSIEKGMSGDYAFSIRAVLSEAWQKTNGAKWPVHLGFLYYFLIVLALIIVTMVASMALMTAPVDPLAEPTAPIIMQLILQLGINLIALPMMMGVVMMGIKRSVDAPISANLVFTYFQKMFSLLLAMIMIYIMVIIGLLLLVLPGIYLMVAYYMALPLIVEKGLSPWQAMEVSRKTISHRWFRMLGFFIVASILITISMIPLGIGLIWTLPMFIIAYGILYRNMFGVEATTLAS</sequence>
<dbReference type="EMBL" id="UOFT01000034">
    <property type="protein sequence ID" value="VAW93809.1"/>
    <property type="molecule type" value="Genomic_DNA"/>
</dbReference>
<protein>
    <recommendedName>
        <fullName evidence="3">Integral membrane protein</fullName>
    </recommendedName>
</protein>
<gene>
    <name evidence="2" type="ORF">MNBD_GAMMA23-742</name>
</gene>
<dbReference type="AlphaFoldDB" id="A0A3B1A6J2"/>